<evidence type="ECO:0000259" key="1">
    <source>
        <dbReference type="PROSITE" id="PS50404"/>
    </source>
</evidence>
<accession>A0A498C112</accession>
<dbReference type="PROSITE" id="PS50404">
    <property type="entry name" value="GST_NTER"/>
    <property type="match status" value="1"/>
</dbReference>
<dbReference type="InterPro" id="IPR036249">
    <property type="entry name" value="Thioredoxin-like_sf"/>
</dbReference>
<dbReference type="RefSeq" id="WP_121442424.1">
    <property type="nucleotide sequence ID" value="NZ_RCDA01000002.1"/>
</dbReference>
<protein>
    <submittedName>
        <fullName evidence="2">Glutaredoxin</fullName>
    </submittedName>
</protein>
<dbReference type="Gene3D" id="3.40.30.10">
    <property type="entry name" value="Glutaredoxin"/>
    <property type="match status" value="1"/>
</dbReference>
<organism evidence="2 3">
    <name type="scientific">Alkalispirillum mobile</name>
    <dbReference type="NCBI Taxonomy" id="85925"/>
    <lineage>
        <taxon>Bacteria</taxon>
        <taxon>Pseudomonadati</taxon>
        <taxon>Pseudomonadota</taxon>
        <taxon>Gammaproteobacteria</taxon>
        <taxon>Chromatiales</taxon>
        <taxon>Ectothiorhodospiraceae</taxon>
        <taxon>Alkalispirillum</taxon>
    </lineage>
</organism>
<dbReference type="Pfam" id="PF13417">
    <property type="entry name" value="GST_N_3"/>
    <property type="match status" value="1"/>
</dbReference>
<dbReference type="OrthoDB" id="9793736at2"/>
<proteinExistence type="predicted"/>
<dbReference type="PANTHER" id="PTHR45288">
    <property type="entry name" value="THIOREDOXIN FAMILY PROTEIN"/>
    <property type="match status" value="1"/>
</dbReference>
<feature type="domain" description="GST N-terminal" evidence="1">
    <location>
        <begin position="47"/>
        <end position="131"/>
    </location>
</feature>
<dbReference type="SUPFAM" id="SSF52833">
    <property type="entry name" value="Thioredoxin-like"/>
    <property type="match status" value="1"/>
</dbReference>
<dbReference type="PANTHER" id="PTHR45288:SF2">
    <property type="entry name" value="THIOREDOXIN FAMILY PROTEIN"/>
    <property type="match status" value="1"/>
</dbReference>
<dbReference type="InterPro" id="IPR004045">
    <property type="entry name" value="Glutathione_S-Trfase_N"/>
</dbReference>
<reference evidence="2 3" key="1">
    <citation type="submission" date="2018-10" db="EMBL/GenBank/DDBJ databases">
        <title>Genomic Encyclopedia of Type Strains, Phase IV (KMG-IV): sequencing the most valuable type-strain genomes for metagenomic binning, comparative biology and taxonomic classification.</title>
        <authorList>
            <person name="Goeker M."/>
        </authorList>
    </citation>
    <scope>NUCLEOTIDE SEQUENCE [LARGE SCALE GENOMIC DNA]</scope>
    <source>
        <strain evidence="2 3">DSM 12769</strain>
    </source>
</reference>
<dbReference type="PROSITE" id="PS51354">
    <property type="entry name" value="GLUTAREDOXIN_2"/>
    <property type="match status" value="1"/>
</dbReference>
<dbReference type="Proteomes" id="UP000275461">
    <property type="component" value="Unassembled WGS sequence"/>
</dbReference>
<sequence>MRILIRYFFRGVRLVLTPFMIAGSHLLKPKGVERDPDEQAAVDEQTRKLALYHFPACPFCIKVRRAMQRLSLDIELRNAQRPGEHRETLQREGGRVKVPCLRIEEDDGSVRWLYESDDIVAYLNRRFSVGQSDQAASERG</sequence>
<evidence type="ECO:0000313" key="2">
    <source>
        <dbReference type="EMBL" id="RLK48787.1"/>
    </source>
</evidence>
<dbReference type="EMBL" id="RCDA01000002">
    <property type="protein sequence ID" value="RLK48787.1"/>
    <property type="molecule type" value="Genomic_DNA"/>
</dbReference>
<evidence type="ECO:0000313" key="3">
    <source>
        <dbReference type="Proteomes" id="UP000275461"/>
    </source>
</evidence>
<comment type="caution">
    <text evidence="2">The sequence shown here is derived from an EMBL/GenBank/DDBJ whole genome shotgun (WGS) entry which is preliminary data.</text>
</comment>
<keyword evidence="3" id="KW-1185">Reference proteome</keyword>
<gene>
    <name evidence="2" type="ORF">DFR31_1899</name>
</gene>
<name>A0A498C112_9GAMM</name>
<dbReference type="AlphaFoldDB" id="A0A498C112"/>